<organism evidence="2 3">
    <name type="scientific">Plasmodium ovale curtisi</name>
    <dbReference type="NCBI Taxonomy" id="864141"/>
    <lineage>
        <taxon>Eukaryota</taxon>
        <taxon>Sar</taxon>
        <taxon>Alveolata</taxon>
        <taxon>Apicomplexa</taxon>
        <taxon>Aconoidasida</taxon>
        <taxon>Haemosporida</taxon>
        <taxon>Plasmodiidae</taxon>
        <taxon>Plasmodium</taxon>
        <taxon>Plasmodium (Plasmodium)</taxon>
    </lineage>
</organism>
<accession>A0A1A8WN70</accession>
<evidence type="ECO:0000256" key="1">
    <source>
        <dbReference type="SAM" id="MobiDB-lite"/>
    </source>
</evidence>
<name>A0A1A8WN70_PLAOA</name>
<feature type="region of interest" description="Disordered" evidence="1">
    <location>
        <begin position="32"/>
        <end position="54"/>
    </location>
</feature>
<dbReference type="EMBL" id="FLQV01000465">
    <property type="protein sequence ID" value="SBS93298.1"/>
    <property type="molecule type" value="Genomic_DNA"/>
</dbReference>
<proteinExistence type="predicted"/>
<protein>
    <submittedName>
        <fullName evidence="2">Uncharacterized protein</fullName>
    </submittedName>
</protein>
<evidence type="ECO:0000313" key="2">
    <source>
        <dbReference type="EMBL" id="SBS93298.1"/>
    </source>
</evidence>
<evidence type="ECO:0000313" key="3">
    <source>
        <dbReference type="Proteomes" id="UP000078546"/>
    </source>
</evidence>
<gene>
    <name evidence="2" type="ORF">POVCU1_025190</name>
</gene>
<dbReference type="Proteomes" id="UP000078546">
    <property type="component" value="Unassembled WGS sequence"/>
</dbReference>
<feature type="non-terminal residue" evidence="2">
    <location>
        <position position="54"/>
    </location>
</feature>
<dbReference type="AlphaFoldDB" id="A0A1A8WN70"/>
<sequence>MQNLDGFNEREWGEMQIILEIKRNQFNVQKMGKNENKKSGCDGSKCDGNWERKG</sequence>
<reference evidence="3" key="1">
    <citation type="submission" date="2016-05" db="EMBL/GenBank/DDBJ databases">
        <authorList>
            <person name="Naeem Raeece"/>
        </authorList>
    </citation>
    <scope>NUCLEOTIDE SEQUENCE [LARGE SCALE GENOMIC DNA]</scope>
</reference>